<reference evidence="3" key="3">
    <citation type="journal article" date="2022" name="Res Sq">
        <title>Evolution of multicellular longitudinally dividing oral cavity symbionts (Neisseriaceae).</title>
        <authorList>
            <person name="Nyongesa S."/>
            <person name="Weber P."/>
            <person name="Bernet E."/>
            <person name="Pullido F."/>
            <person name="Nieckarz M."/>
            <person name="Delaby M."/>
            <person name="Nieves C."/>
            <person name="Viehboeck T."/>
            <person name="Krause N."/>
            <person name="Rivera-Millot A."/>
            <person name="Nakamura A."/>
            <person name="Vischer N."/>
            <person name="VanNieuwenhze M."/>
            <person name="Brun Y."/>
            <person name="Cava F."/>
            <person name="Bulgheresi S."/>
            <person name="Veyrier F."/>
        </authorList>
    </citation>
    <scope>NUCLEOTIDE SEQUENCE</scope>
    <source>
        <strain evidence="3">1258/02</strain>
    </source>
</reference>
<dbReference type="GO" id="GO:0004497">
    <property type="term" value="F:monooxygenase activity"/>
    <property type="evidence" value="ECO:0007669"/>
    <property type="project" value="UniProtKB-KW"/>
</dbReference>
<dbReference type="AlphaFoldDB" id="A0AAE9GY86"/>
<proteinExistence type="predicted"/>
<evidence type="ECO:0000259" key="1">
    <source>
        <dbReference type="PROSITE" id="PS51725"/>
    </source>
</evidence>
<reference evidence="2 4" key="1">
    <citation type="submission" date="2019-03" db="EMBL/GenBank/DDBJ databases">
        <title>Genomic Encyclopedia of Type Strains, Phase IV (KMG-IV): sequencing the most valuable type-strain genomes for metagenomic binning, comparative biology and taxonomic classification.</title>
        <authorList>
            <person name="Goeker M."/>
        </authorList>
    </citation>
    <scope>NUCLEOTIDE SEQUENCE [LARGE SCALE GENOMIC DNA]</scope>
    <source>
        <strain evidence="2 4">DSM 17474</strain>
    </source>
</reference>
<evidence type="ECO:0000313" key="5">
    <source>
        <dbReference type="Proteomes" id="UP000829756"/>
    </source>
</evidence>
<dbReference type="Pfam" id="PF03992">
    <property type="entry name" value="ABM"/>
    <property type="match status" value="1"/>
</dbReference>
<keyword evidence="3" id="KW-0503">Monooxygenase</keyword>
<dbReference type="SUPFAM" id="SSF54909">
    <property type="entry name" value="Dimeric alpha+beta barrel"/>
    <property type="match status" value="1"/>
</dbReference>
<dbReference type="InterPro" id="IPR007138">
    <property type="entry name" value="ABM_dom"/>
</dbReference>
<dbReference type="Proteomes" id="UP000294721">
    <property type="component" value="Unassembled WGS sequence"/>
</dbReference>
<dbReference type="KEGG" id="usu:LVJ78_02860"/>
<dbReference type="PANTHER" id="PTHR33336">
    <property type="entry name" value="QUINOL MONOOXYGENASE YGIN-RELATED"/>
    <property type="match status" value="1"/>
</dbReference>
<evidence type="ECO:0000313" key="3">
    <source>
        <dbReference type="EMBL" id="UOO79975.1"/>
    </source>
</evidence>
<organism evidence="3 5">
    <name type="scientific">Uruburuella suis</name>
    <dbReference type="NCBI Taxonomy" id="252130"/>
    <lineage>
        <taxon>Bacteria</taxon>
        <taxon>Pseudomonadati</taxon>
        <taxon>Pseudomonadota</taxon>
        <taxon>Betaproteobacteria</taxon>
        <taxon>Neisseriales</taxon>
        <taxon>Neisseriaceae</taxon>
        <taxon>Uruburuella</taxon>
    </lineage>
</organism>
<dbReference type="PANTHER" id="PTHR33336:SF3">
    <property type="entry name" value="ABM DOMAIN-CONTAINING PROTEIN"/>
    <property type="match status" value="1"/>
</dbReference>
<dbReference type="EMBL" id="CP091507">
    <property type="protein sequence ID" value="UOO79975.1"/>
    <property type="molecule type" value="Genomic_DNA"/>
</dbReference>
<keyword evidence="4" id="KW-1185">Reference proteome</keyword>
<protein>
    <submittedName>
        <fullName evidence="3">Antibiotic biosynthesis monooxygenase</fullName>
    </submittedName>
    <submittedName>
        <fullName evidence="2">Quinol monooxygenase YgiN</fullName>
    </submittedName>
</protein>
<sequence>MSGIKIVATVVVKPEYREALLAQFADLVTASRREAGNLRYDLHQAAGSPETLVFIEHWASQAALDAHNASAHFQSFVKAVEGKNDCIDIVLLQDVSDNA</sequence>
<dbReference type="GO" id="GO:0005829">
    <property type="term" value="C:cytosol"/>
    <property type="evidence" value="ECO:0007669"/>
    <property type="project" value="TreeGrafter"/>
</dbReference>
<accession>A0AAE9GY86</accession>
<dbReference type="Proteomes" id="UP000829756">
    <property type="component" value="Chromosome"/>
</dbReference>
<gene>
    <name evidence="2" type="ORF">EV680_10766</name>
    <name evidence="3" type="ORF">LVJ78_02860</name>
</gene>
<keyword evidence="3" id="KW-0560">Oxidoreductase</keyword>
<dbReference type="EMBL" id="SLXE01000007">
    <property type="protein sequence ID" value="TCP07442.1"/>
    <property type="molecule type" value="Genomic_DNA"/>
</dbReference>
<name>A0AAE9GY86_9NEIS</name>
<dbReference type="InterPro" id="IPR011008">
    <property type="entry name" value="Dimeric_a/b-barrel"/>
</dbReference>
<evidence type="ECO:0000313" key="4">
    <source>
        <dbReference type="Proteomes" id="UP000294721"/>
    </source>
</evidence>
<feature type="domain" description="ABM" evidence="1">
    <location>
        <begin position="4"/>
        <end position="95"/>
    </location>
</feature>
<dbReference type="RefSeq" id="WP_132953455.1">
    <property type="nucleotide sequence ID" value="NZ_CP091507.1"/>
</dbReference>
<dbReference type="InterPro" id="IPR050744">
    <property type="entry name" value="AI-2_Isomerase_LsrG"/>
</dbReference>
<evidence type="ECO:0000313" key="2">
    <source>
        <dbReference type="EMBL" id="TCP07442.1"/>
    </source>
</evidence>
<reference evidence="3" key="2">
    <citation type="submission" date="2021-12" db="EMBL/GenBank/DDBJ databases">
        <authorList>
            <person name="Veyrier F.J."/>
        </authorList>
    </citation>
    <scope>NUCLEOTIDE SEQUENCE</scope>
    <source>
        <strain evidence="3">1258/02</strain>
    </source>
</reference>
<dbReference type="Gene3D" id="3.30.70.100">
    <property type="match status" value="1"/>
</dbReference>
<dbReference type="PROSITE" id="PS51725">
    <property type="entry name" value="ABM"/>
    <property type="match status" value="1"/>
</dbReference>